<feature type="compositionally biased region" description="Basic and acidic residues" evidence="4">
    <location>
        <begin position="178"/>
        <end position="188"/>
    </location>
</feature>
<dbReference type="PANTHER" id="PTHR11142:SF5">
    <property type="entry name" value="TRNA PSEUDOURIDINE(38_39) SYNTHASE"/>
    <property type="match status" value="1"/>
</dbReference>
<proteinExistence type="inferred from homology"/>
<dbReference type="GO" id="GO:0031119">
    <property type="term" value="P:tRNA pseudouridine synthesis"/>
    <property type="evidence" value="ECO:0007669"/>
    <property type="project" value="TreeGrafter"/>
</dbReference>
<keyword evidence="7" id="KW-1185">Reference proteome</keyword>
<evidence type="ECO:0000256" key="4">
    <source>
        <dbReference type="SAM" id="MobiDB-lite"/>
    </source>
</evidence>
<feature type="region of interest" description="Disordered" evidence="4">
    <location>
        <begin position="541"/>
        <end position="586"/>
    </location>
</feature>
<dbReference type="Pfam" id="PF01416">
    <property type="entry name" value="PseudoU_synth_1"/>
    <property type="match status" value="1"/>
</dbReference>
<feature type="compositionally biased region" description="Basic and acidic residues" evidence="4">
    <location>
        <begin position="678"/>
        <end position="699"/>
    </location>
</feature>
<feature type="compositionally biased region" description="Basic residues" evidence="4">
    <location>
        <begin position="189"/>
        <end position="201"/>
    </location>
</feature>
<accession>A0A5C5G1K9</accession>
<comment type="caution">
    <text evidence="6">The sequence shown here is derived from an EMBL/GenBank/DDBJ whole genome shotgun (WGS) entry which is preliminary data.</text>
</comment>
<feature type="domain" description="Pseudouridine synthase I TruA alpha/beta" evidence="5">
    <location>
        <begin position="325"/>
        <end position="415"/>
    </location>
</feature>
<organism evidence="6 7">
    <name type="scientific">Rhodotorula diobovata</name>
    <dbReference type="NCBI Taxonomy" id="5288"/>
    <lineage>
        <taxon>Eukaryota</taxon>
        <taxon>Fungi</taxon>
        <taxon>Dikarya</taxon>
        <taxon>Basidiomycota</taxon>
        <taxon>Pucciniomycotina</taxon>
        <taxon>Microbotryomycetes</taxon>
        <taxon>Sporidiobolales</taxon>
        <taxon>Sporidiobolaceae</taxon>
        <taxon>Rhodotorula</taxon>
    </lineage>
</organism>
<dbReference type="Proteomes" id="UP000311382">
    <property type="component" value="Unassembled WGS sequence"/>
</dbReference>
<dbReference type="InterPro" id="IPR020097">
    <property type="entry name" value="PsdUridine_synth_TruA_a/b_dom"/>
</dbReference>
<sequence>MLRRWLTRLFLPTRVPTAMPQPHDPQRAKLVQQIANLQHRLAQLDHAESPSPSPPNALLTGKRARKAQQQHAQRGPLPPALANAPKRHIALLFSYEGWAHSGLAYQPKGVYTPLPTVEGCLLDALEQARLIEPISESDGFGCGFERCGRTDAGVSSSAQVVNLWVRSDLDDPMNLRGRPLDPDSVEAKRHARSRSGSRSRSRSNSASSSSSSSSDLSFDLSPRKPPADIEIPYITLLNRHLPPSIRIHAWSPVTATFSSRFSCIWRHYKYFFSTSPSLPLLATQFDFGAAYEAAGYPAHAAGWRDRLAAVDWQGLDLDVGLMRDAVARLVGEHDFRNFCKVDPPKQLSKHVRTVNSATIDRVEGEGDDLWVLNLRGGAFLYNQVRHIVAILFLVGARLEPPSIVDALLWTSDRTPDTLASVERAQRPEPGATPTMPGEVMDRKPGYQMADDLPLVLWQCGFNSSEFSWRTDNAPRAGDLPEAVVQRWTDHNGRDRPVVREGETFRKMMLDMNERYTAYRLKTVVLKHHLASFAFHAPKVPPSLSPPSPLPTASASSSSDLAAPAKPPSLPPPPKQPQQQQQQQQRLTPLGAGLHARTTSYTPLLARPRSELPETLNARWAQGRGAQRMQRRRDNQDESDRVREVNLRIKADALELARKLEREGGEGGVPRVEGEGEGEGEREGRASEGEASTKEKAAQA</sequence>
<feature type="region of interest" description="Disordered" evidence="4">
    <location>
        <begin position="174"/>
        <end position="223"/>
    </location>
</feature>
<dbReference type="GO" id="GO:0009982">
    <property type="term" value="F:pseudouridine synthase activity"/>
    <property type="evidence" value="ECO:0007669"/>
    <property type="project" value="InterPro"/>
</dbReference>
<feature type="compositionally biased region" description="Pro residues" evidence="4">
    <location>
        <begin position="564"/>
        <end position="575"/>
    </location>
</feature>
<feature type="compositionally biased region" description="Low complexity" evidence="4">
    <location>
        <begin position="550"/>
        <end position="563"/>
    </location>
</feature>
<evidence type="ECO:0000256" key="1">
    <source>
        <dbReference type="ARBA" id="ARBA00009375"/>
    </source>
</evidence>
<feature type="compositionally biased region" description="Low complexity" evidence="4">
    <location>
        <begin position="202"/>
        <end position="214"/>
    </location>
</feature>
<dbReference type="EMBL" id="SOZI01000017">
    <property type="protein sequence ID" value="TNY22987.1"/>
    <property type="molecule type" value="Genomic_DNA"/>
</dbReference>
<feature type="compositionally biased region" description="Low complexity" evidence="4">
    <location>
        <begin position="617"/>
        <end position="627"/>
    </location>
</feature>
<feature type="region of interest" description="Disordered" evidence="4">
    <location>
        <begin position="600"/>
        <end position="640"/>
    </location>
</feature>
<dbReference type="GO" id="GO:0005634">
    <property type="term" value="C:nucleus"/>
    <property type="evidence" value="ECO:0007669"/>
    <property type="project" value="TreeGrafter"/>
</dbReference>
<reference evidence="6 7" key="1">
    <citation type="submission" date="2019-03" db="EMBL/GenBank/DDBJ databases">
        <title>Rhodosporidium diobovatum UCD-FST 08-225 genome sequencing, assembly, and annotation.</title>
        <authorList>
            <person name="Fakankun I.U."/>
            <person name="Fristensky B."/>
            <person name="Levin D.B."/>
        </authorList>
    </citation>
    <scope>NUCLEOTIDE SEQUENCE [LARGE SCALE GENOMIC DNA]</scope>
    <source>
        <strain evidence="6 7">UCD-FST 08-225</strain>
    </source>
</reference>
<name>A0A5C5G1K9_9BASI</name>
<feature type="region of interest" description="Disordered" evidence="4">
    <location>
        <begin position="659"/>
        <end position="699"/>
    </location>
</feature>
<dbReference type="SUPFAM" id="SSF55120">
    <property type="entry name" value="Pseudouridine synthase"/>
    <property type="match status" value="1"/>
</dbReference>
<dbReference type="GO" id="GO:0005737">
    <property type="term" value="C:cytoplasm"/>
    <property type="evidence" value="ECO:0007669"/>
    <property type="project" value="TreeGrafter"/>
</dbReference>
<dbReference type="InterPro" id="IPR020094">
    <property type="entry name" value="TruA/RsuA/RluB/E/F_N"/>
</dbReference>
<dbReference type="InterPro" id="IPR001406">
    <property type="entry name" value="PsdUridine_synth_TruA"/>
</dbReference>
<protein>
    <submittedName>
        <fullName evidence="6">Pseudouridine synthase</fullName>
    </submittedName>
</protein>
<keyword evidence="2" id="KW-0819">tRNA processing</keyword>
<dbReference type="GO" id="GO:1990481">
    <property type="term" value="P:mRNA pseudouridine synthesis"/>
    <property type="evidence" value="ECO:0007669"/>
    <property type="project" value="TreeGrafter"/>
</dbReference>
<gene>
    <name evidence="6" type="ORF">DMC30DRAFT_390747</name>
</gene>
<dbReference type="Gene3D" id="3.30.70.580">
    <property type="entry name" value="Pseudouridine synthase I, catalytic domain, N-terminal subdomain"/>
    <property type="match status" value="1"/>
</dbReference>
<dbReference type="InterPro" id="IPR020095">
    <property type="entry name" value="PsdUridine_synth_TruA_C"/>
</dbReference>
<dbReference type="PANTHER" id="PTHR11142">
    <property type="entry name" value="PSEUDOURIDYLATE SYNTHASE"/>
    <property type="match status" value="1"/>
</dbReference>
<dbReference type="STRING" id="5288.A0A5C5G1K9"/>
<evidence type="ECO:0000256" key="2">
    <source>
        <dbReference type="ARBA" id="ARBA00022694"/>
    </source>
</evidence>
<dbReference type="OrthoDB" id="25767at2759"/>
<dbReference type="InterPro" id="IPR020103">
    <property type="entry name" value="PsdUridine_synth_cat_dom_sf"/>
</dbReference>
<feature type="region of interest" description="Disordered" evidence="4">
    <location>
        <begin position="44"/>
        <end position="81"/>
    </location>
</feature>
<feature type="compositionally biased region" description="Basic and acidic residues" evidence="4">
    <location>
        <begin position="631"/>
        <end position="640"/>
    </location>
</feature>
<evidence type="ECO:0000259" key="5">
    <source>
        <dbReference type="Pfam" id="PF01416"/>
    </source>
</evidence>
<keyword evidence="3" id="KW-0413">Isomerase</keyword>
<feature type="compositionally biased region" description="Low complexity" evidence="4">
    <location>
        <begin position="576"/>
        <end position="586"/>
    </location>
</feature>
<evidence type="ECO:0000313" key="7">
    <source>
        <dbReference type="Proteomes" id="UP000311382"/>
    </source>
</evidence>
<comment type="similarity">
    <text evidence="1">Belongs to the tRNA pseudouridine synthase TruA family.</text>
</comment>
<evidence type="ECO:0000256" key="3">
    <source>
        <dbReference type="ARBA" id="ARBA00023235"/>
    </source>
</evidence>
<dbReference type="Gene3D" id="3.30.70.660">
    <property type="entry name" value="Pseudouridine synthase I, catalytic domain, C-terminal subdomain"/>
    <property type="match status" value="1"/>
</dbReference>
<dbReference type="AlphaFoldDB" id="A0A5C5G1K9"/>
<evidence type="ECO:0000313" key="6">
    <source>
        <dbReference type="EMBL" id="TNY22987.1"/>
    </source>
</evidence>
<dbReference type="GO" id="GO:0003723">
    <property type="term" value="F:RNA binding"/>
    <property type="evidence" value="ECO:0007669"/>
    <property type="project" value="InterPro"/>
</dbReference>